<organism evidence="5 6">
    <name type="scientific">Flavobacterium aquicola</name>
    <dbReference type="NCBI Taxonomy" id="1682742"/>
    <lineage>
        <taxon>Bacteria</taxon>
        <taxon>Pseudomonadati</taxon>
        <taxon>Bacteroidota</taxon>
        <taxon>Flavobacteriia</taxon>
        <taxon>Flavobacteriales</taxon>
        <taxon>Flavobacteriaceae</taxon>
        <taxon>Flavobacterium</taxon>
    </lineage>
</organism>
<dbReference type="GO" id="GO:0006654">
    <property type="term" value="P:phosphatidic acid biosynthetic process"/>
    <property type="evidence" value="ECO:0007669"/>
    <property type="project" value="TreeGrafter"/>
</dbReference>
<protein>
    <submittedName>
        <fullName evidence="5">1-acyl-sn-glycerol-3-phosphate acyltransferase</fullName>
    </submittedName>
</protein>
<dbReference type="RefSeq" id="WP_115812027.1">
    <property type="nucleotide sequence ID" value="NZ_QUNI01000004.1"/>
</dbReference>
<dbReference type="InterPro" id="IPR002123">
    <property type="entry name" value="Plipid/glycerol_acylTrfase"/>
</dbReference>
<accession>A0A3E0EMR8</accession>
<sequence length="186" mass="21073">MKKQIYRWIFGNIMGWKIEGSIDEQIKKSVLMVMPHTSWHDFYVAIICRGATGVNINWVGKKELFRFPFGFFFKSLGGAPLDRTGGLNKVDAIVSIFNSKETFRLGLSPEGTRKKVEQLKTGFYYIALEANVPIIPVSINFEKKIVDFGKAFYPTGNIDSDLNILNKHFVNAKGKIPENGYKSIVN</sequence>
<keyword evidence="2 5" id="KW-0808">Transferase</keyword>
<feature type="domain" description="Phospholipid/glycerol acyltransferase" evidence="4">
    <location>
        <begin position="30"/>
        <end position="142"/>
    </location>
</feature>
<dbReference type="SMART" id="SM00563">
    <property type="entry name" value="PlsC"/>
    <property type="match status" value="1"/>
</dbReference>
<name>A0A3E0EMR8_9FLAO</name>
<evidence type="ECO:0000256" key="2">
    <source>
        <dbReference type="ARBA" id="ARBA00022679"/>
    </source>
</evidence>
<dbReference type="SUPFAM" id="SSF69593">
    <property type="entry name" value="Glycerol-3-phosphate (1)-acyltransferase"/>
    <property type="match status" value="1"/>
</dbReference>
<dbReference type="AlphaFoldDB" id="A0A3E0EMR8"/>
<dbReference type="EMBL" id="QUNI01000004">
    <property type="protein sequence ID" value="REG99405.1"/>
    <property type="molecule type" value="Genomic_DNA"/>
</dbReference>
<dbReference type="PANTHER" id="PTHR10434">
    <property type="entry name" value="1-ACYL-SN-GLYCEROL-3-PHOSPHATE ACYLTRANSFERASE"/>
    <property type="match status" value="1"/>
</dbReference>
<comment type="caution">
    <text evidence="5">The sequence shown here is derived from an EMBL/GenBank/DDBJ whole genome shotgun (WGS) entry which is preliminary data.</text>
</comment>
<dbReference type="Proteomes" id="UP000257136">
    <property type="component" value="Unassembled WGS sequence"/>
</dbReference>
<evidence type="ECO:0000256" key="3">
    <source>
        <dbReference type="ARBA" id="ARBA00023315"/>
    </source>
</evidence>
<gene>
    <name evidence="5" type="ORF">C8P67_10421</name>
</gene>
<dbReference type="Pfam" id="PF01553">
    <property type="entry name" value="Acyltransferase"/>
    <property type="match status" value="1"/>
</dbReference>
<comment type="pathway">
    <text evidence="1">Lipid metabolism.</text>
</comment>
<keyword evidence="3 5" id="KW-0012">Acyltransferase</keyword>
<reference evidence="5 6" key="1">
    <citation type="submission" date="2018-08" db="EMBL/GenBank/DDBJ databases">
        <title>Genomic Encyclopedia of Archaeal and Bacterial Type Strains, Phase II (KMG-II): from individual species to whole genera.</title>
        <authorList>
            <person name="Goeker M."/>
        </authorList>
    </citation>
    <scope>NUCLEOTIDE SEQUENCE [LARGE SCALE GENOMIC DNA]</scope>
    <source>
        <strain evidence="5 6">DSM 100880</strain>
    </source>
</reference>
<evidence type="ECO:0000313" key="5">
    <source>
        <dbReference type="EMBL" id="REG99405.1"/>
    </source>
</evidence>
<evidence type="ECO:0000259" key="4">
    <source>
        <dbReference type="SMART" id="SM00563"/>
    </source>
</evidence>
<dbReference type="OrthoDB" id="9796839at2"/>
<keyword evidence="6" id="KW-1185">Reference proteome</keyword>
<dbReference type="GO" id="GO:0003841">
    <property type="term" value="F:1-acylglycerol-3-phosphate O-acyltransferase activity"/>
    <property type="evidence" value="ECO:0007669"/>
    <property type="project" value="TreeGrafter"/>
</dbReference>
<dbReference type="PANTHER" id="PTHR10434:SF9">
    <property type="entry name" value="PHOSPHOLIPID_GLYCEROL ACYLTRANSFERASE DOMAIN-CONTAINING PROTEIN"/>
    <property type="match status" value="1"/>
</dbReference>
<evidence type="ECO:0000256" key="1">
    <source>
        <dbReference type="ARBA" id="ARBA00005189"/>
    </source>
</evidence>
<evidence type="ECO:0000313" key="6">
    <source>
        <dbReference type="Proteomes" id="UP000257136"/>
    </source>
</evidence>
<proteinExistence type="predicted"/>